<sequence length="263" mass="28077">MKKRLLFGMLWTAAVGFAACSDENDPAGSSRMEVRLTDAPGDYAEVNVDIRSVQIHREANDDEASWETLETIHPGVYNLLDFANGRDTLLASANLPAGRISQIRLVLGNNNSLKLKGETATRPLTTPSGQTSGLKLQINADLVADVTYRLLLDFDAAKSIVPRGNSGQYNLKPVIRTFAEAIAGGIKGTVTPADAKPGILVISAANDTIGGFTDDAGRYLIKGIPAGTYKVQFSTAAPYQNKELSNIMVTNNAITEVPAVDLN</sequence>
<dbReference type="InterPro" id="IPR013784">
    <property type="entry name" value="Carb-bd-like_fold"/>
</dbReference>
<feature type="chain" id="PRO_5022851662" evidence="1">
    <location>
        <begin position="19"/>
        <end position="263"/>
    </location>
</feature>
<keyword evidence="4" id="KW-1185">Reference proteome</keyword>
<feature type="signal peptide" evidence="1">
    <location>
        <begin position="1"/>
        <end position="18"/>
    </location>
</feature>
<keyword evidence="1" id="KW-0732">Signal</keyword>
<proteinExistence type="predicted"/>
<name>A0A5B6TLX7_9BACT</name>
<dbReference type="EMBL" id="VKKY01000001">
    <property type="protein sequence ID" value="KAA3440429.1"/>
    <property type="molecule type" value="Genomic_DNA"/>
</dbReference>
<dbReference type="Pfam" id="PF14321">
    <property type="entry name" value="DUF4382"/>
    <property type="match status" value="1"/>
</dbReference>
<evidence type="ECO:0000259" key="2">
    <source>
        <dbReference type="Pfam" id="PF14321"/>
    </source>
</evidence>
<gene>
    <name evidence="3" type="ORF">FOA19_07190</name>
</gene>
<dbReference type="GO" id="GO:0030246">
    <property type="term" value="F:carbohydrate binding"/>
    <property type="evidence" value="ECO:0007669"/>
    <property type="project" value="InterPro"/>
</dbReference>
<dbReference type="Proteomes" id="UP000324133">
    <property type="component" value="Unassembled WGS sequence"/>
</dbReference>
<dbReference type="PROSITE" id="PS51257">
    <property type="entry name" value="PROKAR_LIPOPROTEIN"/>
    <property type="match status" value="1"/>
</dbReference>
<dbReference type="SUPFAM" id="SSF49452">
    <property type="entry name" value="Starch-binding domain-like"/>
    <property type="match status" value="1"/>
</dbReference>
<reference evidence="3 4" key="1">
    <citation type="submission" date="2019-07" db="EMBL/GenBank/DDBJ databases">
        <title>Rufibacter sp. nov., isolated from lake sediment.</title>
        <authorList>
            <person name="Qu J.-H."/>
        </authorList>
    </citation>
    <scope>NUCLEOTIDE SEQUENCE [LARGE SCALE GENOMIC DNA]</scope>
    <source>
        <strain evidence="3 4">NBS58-1</strain>
    </source>
</reference>
<evidence type="ECO:0000313" key="3">
    <source>
        <dbReference type="EMBL" id="KAA3440429.1"/>
    </source>
</evidence>
<dbReference type="Gene3D" id="2.60.40.1120">
    <property type="entry name" value="Carboxypeptidase-like, regulatory domain"/>
    <property type="match status" value="1"/>
</dbReference>
<feature type="domain" description="DUF4382" evidence="2">
    <location>
        <begin position="30"/>
        <end position="173"/>
    </location>
</feature>
<dbReference type="AlphaFoldDB" id="A0A5B6TLX7"/>
<organism evidence="3 4">
    <name type="scientific">Rufibacter hautae</name>
    <dbReference type="NCBI Taxonomy" id="2595005"/>
    <lineage>
        <taxon>Bacteria</taxon>
        <taxon>Pseudomonadati</taxon>
        <taxon>Bacteroidota</taxon>
        <taxon>Cytophagia</taxon>
        <taxon>Cytophagales</taxon>
        <taxon>Hymenobacteraceae</taxon>
        <taxon>Rufibacter</taxon>
    </lineage>
</organism>
<dbReference type="InterPro" id="IPR025491">
    <property type="entry name" value="DUF4382"/>
</dbReference>
<evidence type="ECO:0000256" key="1">
    <source>
        <dbReference type="SAM" id="SignalP"/>
    </source>
</evidence>
<dbReference type="OrthoDB" id="2111471at2"/>
<comment type="caution">
    <text evidence="3">The sequence shown here is derived from an EMBL/GenBank/DDBJ whole genome shotgun (WGS) entry which is preliminary data.</text>
</comment>
<accession>A0A5B6TLX7</accession>
<evidence type="ECO:0000313" key="4">
    <source>
        <dbReference type="Proteomes" id="UP000324133"/>
    </source>
</evidence>
<protein>
    <submittedName>
        <fullName evidence="3">DUF4382 domain-containing protein</fullName>
    </submittedName>
</protein>